<dbReference type="SUPFAM" id="SSF101478">
    <property type="entry name" value="ADP-ribosylglycohydrolase"/>
    <property type="match status" value="1"/>
</dbReference>
<name>A0A243RUF4_9ACTN</name>
<gene>
    <name evidence="2" type="ORF">CA983_28640</name>
</gene>
<evidence type="ECO:0000256" key="1">
    <source>
        <dbReference type="PIRSR" id="PIRSR605502-1"/>
    </source>
</evidence>
<proteinExistence type="predicted"/>
<dbReference type="PANTHER" id="PTHR16222:SF12">
    <property type="entry name" value="ADP-RIBOSYLGLYCOHYDROLASE-RELATED"/>
    <property type="match status" value="1"/>
</dbReference>
<reference evidence="2 3" key="1">
    <citation type="submission" date="2017-05" db="EMBL/GenBank/DDBJ databases">
        <title>Biotechnological potential of actinobacteria isolated from South African environments.</title>
        <authorList>
            <person name="Le Roes-Hill M."/>
            <person name="Prins A."/>
            <person name="Durrell K.A."/>
        </authorList>
    </citation>
    <scope>NUCLEOTIDE SEQUENCE [LARGE SCALE GENOMIC DNA]</scope>
    <source>
        <strain evidence="2 3">HMC13</strain>
    </source>
</reference>
<feature type="binding site" evidence="1">
    <location>
        <position position="54"/>
    </location>
    <ligand>
        <name>Mg(2+)</name>
        <dbReference type="ChEBI" id="CHEBI:18420"/>
        <label>1</label>
    </ligand>
</feature>
<feature type="binding site" evidence="1">
    <location>
        <position position="56"/>
    </location>
    <ligand>
        <name>Mg(2+)</name>
        <dbReference type="ChEBI" id="CHEBI:18420"/>
        <label>1</label>
    </ligand>
</feature>
<feature type="binding site" evidence="1">
    <location>
        <position position="55"/>
    </location>
    <ligand>
        <name>Mg(2+)</name>
        <dbReference type="ChEBI" id="CHEBI:18420"/>
        <label>1</label>
    </ligand>
</feature>
<evidence type="ECO:0000313" key="3">
    <source>
        <dbReference type="Proteomes" id="UP000195105"/>
    </source>
</evidence>
<dbReference type="InterPro" id="IPR005502">
    <property type="entry name" value="Ribosyl_crysJ1"/>
</dbReference>
<dbReference type="InterPro" id="IPR036705">
    <property type="entry name" value="Ribosyl_crysJ1_sf"/>
</dbReference>
<dbReference type="Pfam" id="PF03747">
    <property type="entry name" value="ADP_ribosyl_GH"/>
    <property type="match status" value="1"/>
</dbReference>
<dbReference type="EMBL" id="NGFN01000221">
    <property type="protein sequence ID" value="OUC98801.1"/>
    <property type="molecule type" value="Genomic_DNA"/>
</dbReference>
<feature type="binding site" evidence="1">
    <location>
        <position position="295"/>
    </location>
    <ligand>
        <name>Mg(2+)</name>
        <dbReference type="ChEBI" id="CHEBI:18420"/>
        <label>1</label>
    </ligand>
</feature>
<keyword evidence="1" id="KW-0479">Metal-binding</keyword>
<evidence type="ECO:0008006" key="4">
    <source>
        <dbReference type="Google" id="ProtNLM"/>
    </source>
</evidence>
<sequence length="339" mass="36418">MVTLVYKQAATGALTGLALGDALGYPTEFSDVPTIVARFGPWRRMDLPAPAIVTDDTQMTLALGRGIRTAMDRGVLEPEGMADAVRREFIAWNRSPENNRAPGNTCLRACALLEHADRPWQDASQIHSKGCGANMRVAPLGLVPGLSDEQRAGAAQLQSALTHGHPTALAASDLTAHAVRLLAQGAEPAGLIGLLRSYALENRSHYHERWLGDLWRRAQDPSPEQFIARGWDECLAVLDRLEHAVGTVSPETDPCLATGEGWIAEEALATGLLCFLLFPDEPLTALRRAACTAGDSDSIACLAGAFAGAYLGAECWPGEWADRIEYRSDLLTLGALWDA</sequence>
<dbReference type="RefSeq" id="WP_086603739.1">
    <property type="nucleotide sequence ID" value="NZ_NGFN01000221.1"/>
</dbReference>
<keyword evidence="3" id="KW-1185">Reference proteome</keyword>
<dbReference type="Gene3D" id="1.10.4080.10">
    <property type="entry name" value="ADP-ribosylation/Crystallin J1"/>
    <property type="match status" value="1"/>
</dbReference>
<dbReference type="AlphaFoldDB" id="A0A243RUF4"/>
<feature type="binding site" evidence="1">
    <location>
        <position position="298"/>
    </location>
    <ligand>
        <name>Mg(2+)</name>
        <dbReference type="ChEBI" id="CHEBI:18420"/>
        <label>1</label>
    </ligand>
</feature>
<feature type="binding site" evidence="1">
    <location>
        <position position="297"/>
    </location>
    <ligand>
        <name>Mg(2+)</name>
        <dbReference type="ChEBI" id="CHEBI:18420"/>
        <label>1</label>
    </ligand>
</feature>
<organism evidence="2 3">
    <name type="scientific">Streptomyces swartbergensis</name>
    <dbReference type="NCBI Taxonomy" id="487165"/>
    <lineage>
        <taxon>Bacteria</taxon>
        <taxon>Bacillati</taxon>
        <taxon>Actinomycetota</taxon>
        <taxon>Actinomycetes</taxon>
        <taxon>Kitasatosporales</taxon>
        <taxon>Streptomycetaceae</taxon>
        <taxon>Streptomyces</taxon>
    </lineage>
</organism>
<comment type="cofactor">
    <cofactor evidence="1">
        <name>Mg(2+)</name>
        <dbReference type="ChEBI" id="CHEBI:18420"/>
    </cofactor>
    <text evidence="1">Binds 2 magnesium ions per subunit.</text>
</comment>
<protein>
    <recommendedName>
        <fullName evidence="4">ADP-ribosylglycohydrolase</fullName>
    </recommendedName>
</protein>
<comment type="caution">
    <text evidence="2">The sequence shown here is derived from an EMBL/GenBank/DDBJ whole genome shotgun (WGS) entry which is preliminary data.</text>
</comment>
<accession>A0A243RUF4</accession>
<dbReference type="GO" id="GO:0046872">
    <property type="term" value="F:metal ion binding"/>
    <property type="evidence" value="ECO:0007669"/>
    <property type="project" value="UniProtKB-KW"/>
</dbReference>
<dbReference type="PANTHER" id="PTHR16222">
    <property type="entry name" value="ADP-RIBOSYLGLYCOHYDROLASE"/>
    <property type="match status" value="1"/>
</dbReference>
<evidence type="ECO:0000313" key="2">
    <source>
        <dbReference type="EMBL" id="OUC98801.1"/>
    </source>
</evidence>
<keyword evidence="1" id="KW-0460">Magnesium</keyword>
<dbReference type="Proteomes" id="UP000195105">
    <property type="component" value="Unassembled WGS sequence"/>
</dbReference>
<dbReference type="InterPro" id="IPR050792">
    <property type="entry name" value="ADP-ribosylglycohydrolase"/>
</dbReference>